<keyword evidence="3" id="KW-1185">Reference proteome</keyword>
<feature type="region of interest" description="Disordered" evidence="1">
    <location>
        <begin position="86"/>
        <end position="126"/>
    </location>
</feature>
<feature type="region of interest" description="Disordered" evidence="1">
    <location>
        <begin position="199"/>
        <end position="218"/>
    </location>
</feature>
<feature type="compositionally biased region" description="Polar residues" evidence="1">
    <location>
        <begin position="199"/>
        <end position="208"/>
    </location>
</feature>
<organism evidence="2 3">
    <name type="scientific">Monilinia fructigena</name>
    <dbReference type="NCBI Taxonomy" id="38457"/>
    <lineage>
        <taxon>Eukaryota</taxon>
        <taxon>Fungi</taxon>
        <taxon>Dikarya</taxon>
        <taxon>Ascomycota</taxon>
        <taxon>Pezizomycotina</taxon>
        <taxon>Leotiomycetes</taxon>
        <taxon>Helotiales</taxon>
        <taxon>Sclerotiniaceae</taxon>
        <taxon>Monilinia</taxon>
    </lineage>
</organism>
<evidence type="ECO:0000256" key="1">
    <source>
        <dbReference type="SAM" id="MobiDB-lite"/>
    </source>
</evidence>
<sequence>MRAPYFWNGERTRRNKLYPLWGCNSGSDAFSTLDEQLQIRPESEQHGITFESELVDPWNRDQYNEHRYLGSQTVLDSSYWMQHLPSTRNSSVQDTPSNLSSFPQESTTQAADRQKAPLKRSSTNNQRIHKCTTPSCNALGFKKLADLRCHQRSREGSRFFCSVASCKAHTMGFKRKDNLTAHHKRIHGINSSIAVSTMHSTTQDTRAVSTKDEGREKSTLAETLTEIKNGSDINSPAKDFLQAKLAELHASRERLIAEKDEEIRAVELTLSLM</sequence>
<dbReference type="Proteomes" id="UP000249056">
    <property type="component" value="Unassembled WGS sequence"/>
</dbReference>
<dbReference type="AlphaFoldDB" id="A0A395IRL5"/>
<protein>
    <recommendedName>
        <fullName evidence="4">C2H2-type domain-containing protein</fullName>
    </recommendedName>
</protein>
<dbReference type="EMBL" id="QKRW01000025">
    <property type="protein sequence ID" value="RAL62238.1"/>
    <property type="molecule type" value="Genomic_DNA"/>
</dbReference>
<evidence type="ECO:0000313" key="3">
    <source>
        <dbReference type="Proteomes" id="UP000249056"/>
    </source>
</evidence>
<accession>A0A395IRL5</accession>
<evidence type="ECO:0000313" key="2">
    <source>
        <dbReference type="EMBL" id="RAL62238.1"/>
    </source>
</evidence>
<comment type="caution">
    <text evidence="2">The sequence shown here is derived from an EMBL/GenBank/DDBJ whole genome shotgun (WGS) entry which is preliminary data.</text>
</comment>
<reference evidence="2 3" key="1">
    <citation type="submission" date="2018-06" db="EMBL/GenBank/DDBJ databases">
        <title>Genome Sequence of the Brown Rot Fungal Pathogen Monilinia fructigena.</title>
        <authorList>
            <person name="Landi L."/>
            <person name="De Miccolis Angelini R.M."/>
            <person name="Pollastro S."/>
            <person name="Abate D."/>
            <person name="Faretra F."/>
            <person name="Romanazzi G."/>
        </authorList>
    </citation>
    <scope>NUCLEOTIDE SEQUENCE [LARGE SCALE GENOMIC DNA]</scope>
    <source>
        <strain evidence="2 3">Mfrg269</strain>
    </source>
</reference>
<evidence type="ECO:0008006" key="4">
    <source>
        <dbReference type="Google" id="ProtNLM"/>
    </source>
</evidence>
<dbReference type="OrthoDB" id="5305647at2759"/>
<name>A0A395IRL5_9HELO</name>
<proteinExistence type="predicted"/>
<feature type="compositionally biased region" description="Polar residues" evidence="1">
    <location>
        <begin position="86"/>
        <end position="111"/>
    </location>
</feature>
<gene>
    <name evidence="2" type="ORF">DID88_004809</name>
</gene>
<feature type="compositionally biased region" description="Basic and acidic residues" evidence="1">
    <location>
        <begin position="209"/>
        <end position="218"/>
    </location>
</feature>